<dbReference type="SUPFAM" id="SSF46785">
    <property type="entry name" value="Winged helix' DNA-binding domain"/>
    <property type="match status" value="1"/>
</dbReference>
<comment type="caution">
    <text evidence="2">The sequence shown here is derived from an EMBL/GenBank/DDBJ whole genome shotgun (WGS) entry which is preliminary data.</text>
</comment>
<name>A0A7C4DZ97_CALS0</name>
<dbReference type="EMBL" id="DTAD01000009">
    <property type="protein sequence ID" value="HGN89625.1"/>
    <property type="molecule type" value="Genomic_DNA"/>
</dbReference>
<protein>
    <submittedName>
        <fullName evidence="2">Uncharacterized protein</fullName>
    </submittedName>
</protein>
<dbReference type="AlphaFoldDB" id="A0A7C4DZ97"/>
<evidence type="ECO:0000313" key="2">
    <source>
        <dbReference type="EMBL" id="HGN89625.1"/>
    </source>
</evidence>
<organism evidence="2">
    <name type="scientific">Caldiarchaeum subterraneum</name>
    <dbReference type="NCBI Taxonomy" id="311458"/>
    <lineage>
        <taxon>Archaea</taxon>
        <taxon>Nitrososphaerota</taxon>
        <taxon>Candidatus Caldarchaeales</taxon>
        <taxon>Candidatus Caldarchaeaceae</taxon>
        <taxon>Candidatus Caldarchaeum</taxon>
    </lineage>
</organism>
<dbReference type="Gene3D" id="1.10.10.10">
    <property type="entry name" value="Winged helix-like DNA-binding domain superfamily/Winged helix DNA-binding domain"/>
    <property type="match status" value="1"/>
</dbReference>
<dbReference type="InterPro" id="IPR036388">
    <property type="entry name" value="WH-like_DNA-bd_sf"/>
</dbReference>
<dbReference type="InterPro" id="IPR036390">
    <property type="entry name" value="WH_DNA-bd_sf"/>
</dbReference>
<reference evidence="2" key="1">
    <citation type="journal article" date="2020" name="mSystems">
        <title>Genome- and Community-Level Interaction Insights into Carbon Utilization and Element Cycling Functions of Hydrothermarchaeota in Hydrothermal Sediment.</title>
        <authorList>
            <person name="Zhou Z."/>
            <person name="Liu Y."/>
            <person name="Xu W."/>
            <person name="Pan J."/>
            <person name="Luo Z.H."/>
            <person name="Li M."/>
        </authorList>
    </citation>
    <scope>NUCLEOTIDE SEQUENCE [LARGE SCALE GENOMIC DNA]</scope>
    <source>
        <strain evidence="2">SpSt-613</strain>
        <strain evidence="1">SpSt-669</strain>
    </source>
</reference>
<gene>
    <name evidence="2" type="ORF">ENT82_00635</name>
    <name evidence="1" type="ORF">ENU43_00280</name>
</gene>
<sequence length="309" mass="33739">MRMAKVLRNDAEAEVILADPVNLRPLSTATAWKVLRAFVDGNYISRAAAQTGLSKQLVSLHVERMVKAGLLKEVGETVHRGGYARIYKTTSSGIAVVYSRKCWRPSRRARWMPEQLAKFLNPIIHDGVLDGLVVVGSPHPHGPFRATATDGHYGFQLGLFLGKYIDSQKDFAVRLDVDVKSEKLYTENLLLIGGPGTNLLTAAVNKEMPINFLENNYWGGLVSPKAVYTSEFTGLVAKTVNPFNESKRVIVLAGLRAAGTKAAVIALTNHWQNLLSGYAGQERWAAVVEGLDLNGDGKIDSVNVLETSP</sequence>
<evidence type="ECO:0000313" key="1">
    <source>
        <dbReference type="EMBL" id="HGL40099.1"/>
    </source>
</evidence>
<proteinExistence type="predicted"/>
<accession>A0A7C4DZ97</accession>
<dbReference type="EMBL" id="DTCM01000004">
    <property type="protein sequence ID" value="HGL40099.1"/>
    <property type="molecule type" value="Genomic_DNA"/>
</dbReference>